<dbReference type="GO" id="GO:0004341">
    <property type="term" value="F:gluconolactonase activity"/>
    <property type="evidence" value="ECO:0007669"/>
    <property type="project" value="UniProtKB-EC"/>
</dbReference>
<name>A0A482WBW3_ASBVE</name>
<comment type="caution">
    <text evidence="17">The sequence shown here is derived from an EMBL/GenBank/DDBJ whole genome shotgun (WGS) entry which is preliminary data.</text>
</comment>
<dbReference type="PANTHER" id="PTHR10907:SF66">
    <property type="entry name" value="MIP34848P1-RELATED"/>
    <property type="match status" value="1"/>
</dbReference>
<evidence type="ECO:0000313" key="18">
    <source>
        <dbReference type="Proteomes" id="UP000292052"/>
    </source>
</evidence>
<dbReference type="AlphaFoldDB" id="A0A482WBW3"/>
<evidence type="ECO:0000256" key="8">
    <source>
        <dbReference type="ARBA" id="ARBA00016808"/>
    </source>
</evidence>
<dbReference type="Pfam" id="PF08450">
    <property type="entry name" value="SGL"/>
    <property type="match status" value="2"/>
</dbReference>
<keyword evidence="15" id="KW-0862">Zinc</keyword>
<evidence type="ECO:0000256" key="10">
    <source>
        <dbReference type="ARBA" id="ARBA00022723"/>
    </source>
</evidence>
<dbReference type="PRINTS" id="PR01790">
    <property type="entry name" value="SMP30FAMILY"/>
</dbReference>
<comment type="similarity">
    <text evidence="6">Belongs to the SMP-30/CGR1 family.</text>
</comment>
<evidence type="ECO:0000256" key="7">
    <source>
        <dbReference type="ARBA" id="ARBA00013227"/>
    </source>
</evidence>
<evidence type="ECO:0000256" key="4">
    <source>
        <dbReference type="ARBA" id="ARBA00001946"/>
    </source>
</evidence>
<dbReference type="Gene3D" id="2.120.10.30">
    <property type="entry name" value="TolB, C-terminal domain"/>
    <property type="match status" value="2"/>
</dbReference>
<dbReference type="Proteomes" id="UP000292052">
    <property type="component" value="Unassembled WGS sequence"/>
</dbReference>
<dbReference type="PANTHER" id="PTHR10907">
    <property type="entry name" value="REGUCALCIN"/>
    <property type="match status" value="1"/>
</dbReference>
<keyword evidence="9" id="KW-0963">Cytoplasm</keyword>
<feature type="binding site" evidence="15">
    <location>
        <position position="505"/>
    </location>
    <ligand>
        <name>a divalent metal cation</name>
        <dbReference type="ChEBI" id="CHEBI:60240"/>
    </ligand>
</feature>
<dbReference type="EMBL" id="QDEB01007741">
    <property type="protein sequence ID" value="RZC42485.1"/>
    <property type="molecule type" value="Genomic_DNA"/>
</dbReference>
<keyword evidence="18" id="KW-1185">Reference proteome</keyword>
<comment type="cofactor">
    <cofactor evidence="15">
        <name>Zn(2+)</name>
        <dbReference type="ChEBI" id="CHEBI:29105"/>
    </cofactor>
    <text evidence="15">Binds 1 divalent metal cation per subunit.</text>
</comment>
<dbReference type="InterPro" id="IPR005511">
    <property type="entry name" value="SMP-30"/>
</dbReference>
<comment type="cofactor">
    <cofactor evidence="3">
        <name>Mn(2+)</name>
        <dbReference type="ChEBI" id="CHEBI:29035"/>
    </cofactor>
</comment>
<dbReference type="InterPro" id="IPR011042">
    <property type="entry name" value="6-blade_b-propeller_TolB-like"/>
</dbReference>
<proteinExistence type="inferred from homology"/>
<evidence type="ECO:0000256" key="14">
    <source>
        <dbReference type="PIRSR" id="PIRSR605511-1"/>
    </source>
</evidence>
<dbReference type="SUPFAM" id="SSF63829">
    <property type="entry name" value="Calcium-dependent phosphotriesterase"/>
    <property type="match status" value="2"/>
</dbReference>
<keyword evidence="10 15" id="KW-0479">Metal-binding</keyword>
<protein>
    <recommendedName>
        <fullName evidence="8">Regucalcin</fullName>
        <ecNumber evidence="7">3.1.1.17</ecNumber>
    </recommendedName>
    <alternativeName>
        <fullName evidence="13">Gluconolactonase</fullName>
    </alternativeName>
</protein>
<evidence type="ECO:0000313" key="17">
    <source>
        <dbReference type="EMBL" id="RZC42485.1"/>
    </source>
</evidence>
<keyword evidence="12" id="KW-0106">Calcium</keyword>
<feature type="binding site" evidence="15">
    <location>
        <position position="307"/>
    </location>
    <ligand>
        <name>a divalent metal cation</name>
        <dbReference type="ChEBI" id="CHEBI:60240"/>
    </ligand>
</feature>
<dbReference type="STRING" id="1661398.A0A482WBW3"/>
<keyword evidence="11" id="KW-0378">Hydrolase</keyword>
<evidence type="ECO:0000256" key="5">
    <source>
        <dbReference type="ARBA" id="ARBA00004496"/>
    </source>
</evidence>
<dbReference type="FunFam" id="2.120.10.30:FF:000027">
    <property type="entry name" value="Regucalcin homologue"/>
    <property type="match status" value="1"/>
</dbReference>
<comment type="catalytic activity">
    <reaction evidence="1">
        <text>D-glucono-1,5-lactone + H2O = D-gluconate + H(+)</text>
        <dbReference type="Rhea" id="RHEA:10440"/>
        <dbReference type="ChEBI" id="CHEBI:15377"/>
        <dbReference type="ChEBI" id="CHEBI:15378"/>
        <dbReference type="ChEBI" id="CHEBI:16217"/>
        <dbReference type="ChEBI" id="CHEBI:18391"/>
        <dbReference type="EC" id="3.1.1.17"/>
    </reaction>
</comment>
<feature type="active site" description="Proton donor/acceptor" evidence="14">
    <location>
        <position position="505"/>
    </location>
</feature>
<sequence>MVPKIERITESYPLGEGPHWDIDSQSLYFVDCVGKNLMRYTPASQKISKASTAPKQPTFIIPVEGRKDQFIVSLDKEIAIIFWDGENDKISVVEKLCIADNPPEAPDNKFNDGKCDSSGRLWAGNSFSSMRRKVIEKSIVSGIHISNGLTFSEQAKKMYYVDSFKRTIDQFDFDVANGTITNRQVFFTLDKHSIPGFPDGMTIDNDDNLWVAIFGGSRILKIYGQKPETLLDSIEMPALEVTSMTFGGANLDELYVTTAALEFDGQKPPPPANGAIYKITGTGSKGFPIWKMNPKIERLTESITLGEAPHWDVETQSLYYVDIIGMAIYKYTPETKKSVKASVGLNQVSFIIPVEDEKNQFVVSLGRELVRIFWNSETEDIRIIEKLTEVEKSEDFIYNRFNDGKCDPSGRLWAGTLNTVAEGPLVYPPKGTLYSLDSERKITNHLKNLRIANGLAFNTKLRKMYYIDSSEGTVDQYDFDVTNGIISNRQPIFTLSKHKVTGIADGMTIDVDGNLWIAIFNGSRIIKIDPQRPETLLDTIEMPVKQITSLTFGGPDLDELYVTTGAFKIDNEELPPPDNGALYKVTNIGTKGLPAANFRLVNM</sequence>
<accession>A0A482WBW3</accession>
<feature type="binding site" evidence="15">
    <location>
        <position position="400"/>
    </location>
    <ligand>
        <name>substrate</name>
    </ligand>
</feature>
<feature type="binding site" evidence="15">
    <location>
        <position position="402"/>
    </location>
    <ligand>
        <name>substrate</name>
    </ligand>
</feature>
<evidence type="ECO:0000256" key="13">
    <source>
        <dbReference type="ARBA" id="ARBA00032464"/>
    </source>
</evidence>
<feature type="domain" description="SMP-30/Gluconolactonase/LRE-like region" evidence="16">
    <location>
        <begin position="305"/>
        <end position="565"/>
    </location>
</feature>
<gene>
    <name evidence="17" type="ORF">BDFB_011667</name>
</gene>
<organism evidence="17 18">
    <name type="scientific">Asbolus verrucosus</name>
    <name type="common">Desert ironclad beetle</name>
    <dbReference type="NCBI Taxonomy" id="1661398"/>
    <lineage>
        <taxon>Eukaryota</taxon>
        <taxon>Metazoa</taxon>
        <taxon>Ecdysozoa</taxon>
        <taxon>Arthropoda</taxon>
        <taxon>Hexapoda</taxon>
        <taxon>Insecta</taxon>
        <taxon>Pterygota</taxon>
        <taxon>Neoptera</taxon>
        <taxon>Endopterygota</taxon>
        <taxon>Coleoptera</taxon>
        <taxon>Polyphaga</taxon>
        <taxon>Cucujiformia</taxon>
        <taxon>Tenebrionidae</taxon>
        <taxon>Pimeliinae</taxon>
        <taxon>Asbolus</taxon>
    </lineage>
</organism>
<reference evidence="17 18" key="1">
    <citation type="submission" date="2017-03" db="EMBL/GenBank/DDBJ databases">
        <title>Genome of the blue death feigning beetle - Asbolus verrucosus.</title>
        <authorList>
            <person name="Rider S.D."/>
        </authorList>
    </citation>
    <scope>NUCLEOTIDE SEQUENCE [LARGE SCALE GENOMIC DNA]</scope>
    <source>
        <strain evidence="17">Butters</strain>
        <tissue evidence="17">Head and leg muscle</tissue>
    </source>
</reference>
<evidence type="ECO:0000256" key="12">
    <source>
        <dbReference type="ARBA" id="ARBA00022837"/>
    </source>
</evidence>
<comment type="cofactor">
    <cofactor evidence="4">
        <name>Mg(2+)</name>
        <dbReference type="ChEBI" id="CHEBI:18420"/>
    </cofactor>
</comment>
<evidence type="ECO:0000256" key="15">
    <source>
        <dbReference type="PIRSR" id="PIRSR605511-2"/>
    </source>
</evidence>
<feature type="binding site" evidence="15">
    <location>
        <position position="453"/>
    </location>
    <ligand>
        <name>a divalent metal cation</name>
        <dbReference type="ChEBI" id="CHEBI:60240"/>
    </ligand>
</feature>
<feature type="domain" description="SMP-30/Gluconolactonase/LRE-like region" evidence="16">
    <location>
        <begin position="14"/>
        <end position="259"/>
    </location>
</feature>
<evidence type="ECO:0000256" key="6">
    <source>
        <dbReference type="ARBA" id="ARBA00008853"/>
    </source>
</evidence>
<evidence type="ECO:0000256" key="2">
    <source>
        <dbReference type="ARBA" id="ARBA00001913"/>
    </source>
</evidence>
<comment type="subcellular location">
    <subcellularLocation>
        <location evidence="5">Cytoplasm</location>
    </subcellularLocation>
</comment>
<dbReference type="EC" id="3.1.1.17" evidence="7"/>
<comment type="cofactor">
    <cofactor evidence="2">
        <name>Ca(2+)</name>
        <dbReference type="ChEBI" id="CHEBI:29108"/>
    </cofactor>
</comment>
<dbReference type="GO" id="GO:0005509">
    <property type="term" value="F:calcium ion binding"/>
    <property type="evidence" value="ECO:0007669"/>
    <property type="project" value="TreeGrafter"/>
</dbReference>
<dbReference type="GO" id="GO:0019853">
    <property type="term" value="P:L-ascorbic acid biosynthetic process"/>
    <property type="evidence" value="ECO:0007669"/>
    <property type="project" value="TreeGrafter"/>
</dbReference>
<evidence type="ECO:0000256" key="9">
    <source>
        <dbReference type="ARBA" id="ARBA00022490"/>
    </source>
</evidence>
<dbReference type="GO" id="GO:0005737">
    <property type="term" value="C:cytoplasm"/>
    <property type="evidence" value="ECO:0007669"/>
    <property type="project" value="UniProtKB-SubCell"/>
</dbReference>
<dbReference type="OrthoDB" id="423498at2759"/>
<evidence type="ECO:0000256" key="3">
    <source>
        <dbReference type="ARBA" id="ARBA00001936"/>
    </source>
</evidence>
<evidence type="ECO:0000256" key="11">
    <source>
        <dbReference type="ARBA" id="ARBA00022801"/>
    </source>
</evidence>
<evidence type="ECO:0000259" key="16">
    <source>
        <dbReference type="Pfam" id="PF08450"/>
    </source>
</evidence>
<evidence type="ECO:0000256" key="1">
    <source>
        <dbReference type="ARBA" id="ARBA00001589"/>
    </source>
</evidence>
<dbReference type="InterPro" id="IPR013658">
    <property type="entry name" value="SGL"/>
</dbReference>